<evidence type="ECO:0000256" key="1">
    <source>
        <dbReference type="SAM" id="Phobius"/>
    </source>
</evidence>
<dbReference type="RefSeq" id="WP_303280819.1">
    <property type="nucleotide sequence ID" value="NZ_BAABCZ010000016.1"/>
</dbReference>
<evidence type="ECO:0008006" key="4">
    <source>
        <dbReference type="Google" id="ProtNLM"/>
    </source>
</evidence>
<evidence type="ECO:0000313" key="3">
    <source>
        <dbReference type="Proteomes" id="UP001176891"/>
    </source>
</evidence>
<evidence type="ECO:0000313" key="2">
    <source>
        <dbReference type="EMBL" id="MDO5986299.1"/>
    </source>
</evidence>
<dbReference type="Proteomes" id="UP001176891">
    <property type="component" value="Unassembled WGS sequence"/>
</dbReference>
<accession>A0ABT8WX94</accession>
<sequence length="111" mass="12975">MVILKKIRASTLMETLVATVLIVVVFMISSMILNNLFSNTIKNNTRTIDTHLNELEYLYINEQLEIPYQDDFNNWEVSITEYKENQSNKIEFEAINRTINKTVTKTIGEKQ</sequence>
<name>A0ABT8WX94_9FLAO</name>
<comment type="caution">
    <text evidence="2">The sequence shown here is derived from an EMBL/GenBank/DDBJ whole genome shotgun (WGS) entry which is preliminary data.</text>
</comment>
<feature type="transmembrane region" description="Helical" evidence="1">
    <location>
        <begin position="12"/>
        <end position="33"/>
    </location>
</feature>
<keyword evidence="1" id="KW-0812">Transmembrane</keyword>
<keyword evidence="1" id="KW-1133">Transmembrane helix</keyword>
<gene>
    <name evidence="2" type="ORF">Q4Q39_02680</name>
</gene>
<keyword evidence="3" id="KW-1185">Reference proteome</keyword>
<organism evidence="2 3">
    <name type="scientific">Flavivirga amylovorans</name>
    <dbReference type="NCBI Taxonomy" id="870486"/>
    <lineage>
        <taxon>Bacteria</taxon>
        <taxon>Pseudomonadati</taxon>
        <taxon>Bacteroidota</taxon>
        <taxon>Flavobacteriia</taxon>
        <taxon>Flavobacteriales</taxon>
        <taxon>Flavobacteriaceae</taxon>
        <taxon>Flavivirga</taxon>
    </lineage>
</organism>
<reference evidence="2" key="1">
    <citation type="submission" date="2023-07" db="EMBL/GenBank/DDBJ databases">
        <title>Two novel species in the genus Flavivirga.</title>
        <authorList>
            <person name="Kwon K."/>
        </authorList>
    </citation>
    <scope>NUCLEOTIDE SEQUENCE</scope>
    <source>
        <strain evidence="2">KACC 14157</strain>
    </source>
</reference>
<protein>
    <recommendedName>
        <fullName evidence="4">Type II secretion system protein</fullName>
    </recommendedName>
</protein>
<proteinExistence type="predicted"/>
<keyword evidence="1" id="KW-0472">Membrane</keyword>
<dbReference type="EMBL" id="JAUOEM010000001">
    <property type="protein sequence ID" value="MDO5986299.1"/>
    <property type="molecule type" value="Genomic_DNA"/>
</dbReference>